<dbReference type="Gene3D" id="3.60.15.10">
    <property type="entry name" value="Ribonuclease Z/Hydroxyacylglutathione hydrolase-like"/>
    <property type="match status" value="1"/>
</dbReference>
<dbReference type="SUPFAM" id="SSF56281">
    <property type="entry name" value="Metallo-hydrolase/oxidoreductase"/>
    <property type="match status" value="1"/>
</dbReference>
<dbReference type="CDD" id="cd07726">
    <property type="entry name" value="ST1585-like_MBL-fold"/>
    <property type="match status" value="1"/>
</dbReference>
<protein>
    <submittedName>
        <fullName evidence="2">Metallo-beta-lactamase superfamily protein</fullName>
    </submittedName>
</protein>
<dbReference type="InterPro" id="IPR050855">
    <property type="entry name" value="NDM-1-like"/>
</dbReference>
<evidence type="ECO:0000313" key="3">
    <source>
        <dbReference type="Proteomes" id="UP000295765"/>
    </source>
</evidence>
<dbReference type="PANTHER" id="PTHR42951:SF22">
    <property type="entry name" value="METALLO BETA-LACTAMASE SUPERFAMILY LIPOPROTEIN"/>
    <property type="match status" value="1"/>
</dbReference>
<sequence length="331" mass="35626">MNHPTAVAITDADAGVLSYLDFEHGISTIDTGFERPQFAASHLIVEHGRAAFIDVGTNHSVSALLGVLAHKGLTPEAVDHVIVTHVHLDHAGGAGALMQHLPNARLVVHPRGARHMIDPTALVAGATAVYGAETVRRSYGELVPVPAARVVEAPEGHLVDLAGRALVCLDTPGHARHHLCVWDARARAFFTGDTFGLSYREFDSARGAFAIPTSTPVQFEPEAMKASIARMLGYDPQAMFLTHYSRVTDVARLAAELCEQIDAFVALAYAVGTPPDRHEKLMAGLDELFLRRARAHGCTLETARIRELLALDIELDAQGLAIWFDKHAAAA</sequence>
<dbReference type="Pfam" id="PF00753">
    <property type="entry name" value="Lactamase_B"/>
    <property type="match status" value="1"/>
</dbReference>
<gene>
    <name evidence="2" type="ORF">EV699_109128</name>
</gene>
<reference evidence="2 3" key="1">
    <citation type="submission" date="2019-03" db="EMBL/GenBank/DDBJ databases">
        <title>Genomic Encyclopedia of Type Strains, Phase IV (KMG-IV): sequencing the most valuable type-strain genomes for metagenomic binning, comparative biology and taxonomic classification.</title>
        <authorList>
            <person name="Goeker M."/>
        </authorList>
    </citation>
    <scope>NUCLEOTIDE SEQUENCE [LARGE SCALE GENOMIC DNA]</scope>
    <source>
        <strain evidence="2 3">DSM 25287</strain>
    </source>
</reference>
<organism evidence="2 3">
    <name type="scientific">Plasticicumulans lactativorans</name>
    <dbReference type="NCBI Taxonomy" id="1133106"/>
    <lineage>
        <taxon>Bacteria</taxon>
        <taxon>Pseudomonadati</taxon>
        <taxon>Pseudomonadota</taxon>
        <taxon>Gammaproteobacteria</taxon>
        <taxon>Candidatus Competibacteraceae</taxon>
        <taxon>Plasticicumulans</taxon>
    </lineage>
</organism>
<evidence type="ECO:0000259" key="1">
    <source>
        <dbReference type="SMART" id="SM00849"/>
    </source>
</evidence>
<proteinExistence type="predicted"/>
<dbReference type="SMART" id="SM00849">
    <property type="entry name" value="Lactamase_B"/>
    <property type="match status" value="1"/>
</dbReference>
<accession>A0A4R2L4C0</accession>
<feature type="domain" description="Metallo-beta-lactamase" evidence="1">
    <location>
        <begin position="38"/>
        <end position="243"/>
    </location>
</feature>
<dbReference type="Proteomes" id="UP000295765">
    <property type="component" value="Unassembled WGS sequence"/>
</dbReference>
<dbReference type="InterPro" id="IPR001279">
    <property type="entry name" value="Metallo-B-lactamas"/>
</dbReference>
<dbReference type="PANTHER" id="PTHR42951">
    <property type="entry name" value="METALLO-BETA-LACTAMASE DOMAIN-CONTAINING"/>
    <property type="match status" value="1"/>
</dbReference>
<dbReference type="AlphaFoldDB" id="A0A4R2L4C0"/>
<dbReference type="InterPro" id="IPR036866">
    <property type="entry name" value="RibonucZ/Hydroxyglut_hydro"/>
</dbReference>
<name>A0A4R2L4C0_9GAMM</name>
<dbReference type="EMBL" id="SLWY01000009">
    <property type="protein sequence ID" value="TCO81286.1"/>
    <property type="molecule type" value="Genomic_DNA"/>
</dbReference>
<keyword evidence="3" id="KW-1185">Reference proteome</keyword>
<comment type="caution">
    <text evidence="2">The sequence shown here is derived from an EMBL/GenBank/DDBJ whole genome shotgun (WGS) entry which is preliminary data.</text>
</comment>
<dbReference type="InterPro" id="IPR037482">
    <property type="entry name" value="ST1585_MBL-fold"/>
</dbReference>
<evidence type="ECO:0000313" key="2">
    <source>
        <dbReference type="EMBL" id="TCO81286.1"/>
    </source>
</evidence>